<evidence type="ECO:0000256" key="1">
    <source>
        <dbReference type="SAM" id="MobiDB-lite"/>
    </source>
</evidence>
<comment type="caution">
    <text evidence="2">The sequence shown here is derived from an EMBL/GenBank/DDBJ whole genome shotgun (WGS) entry which is preliminary data.</text>
</comment>
<organism evidence="2 3">
    <name type="scientific">Rhodococcus ruber</name>
    <dbReference type="NCBI Taxonomy" id="1830"/>
    <lineage>
        <taxon>Bacteria</taxon>
        <taxon>Bacillati</taxon>
        <taxon>Actinomycetota</taxon>
        <taxon>Actinomycetes</taxon>
        <taxon>Mycobacteriales</taxon>
        <taxon>Nocardiaceae</taxon>
        <taxon>Rhodococcus</taxon>
    </lineage>
</organism>
<dbReference type="RefSeq" id="WP_269605833.1">
    <property type="nucleotide sequence ID" value="NZ_JAPWIJ010000006.1"/>
</dbReference>
<keyword evidence="3" id="KW-1185">Reference proteome</keyword>
<reference evidence="2" key="1">
    <citation type="submission" date="2022-12" db="EMBL/GenBank/DDBJ databases">
        <authorList>
            <person name="Krivoruchko A.V."/>
            <person name="Elkin A."/>
        </authorList>
    </citation>
    <scope>NUCLEOTIDE SEQUENCE</scope>
    <source>
        <strain evidence="2">IEGM 1391</strain>
    </source>
</reference>
<dbReference type="EMBL" id="JAPWIJ010000006">
    <property type="protein sequence ID" value="MCZ4519997.1"/>
    <property type="molecule type" value="Genomic_DNA"/>
</dbReference>
<accession>A0ABT4MG81</accession>
<proteinExistence type="predicted"/>
<evidence type="ECO:0000313" key="2">
    <source>
        <dbReference type="EMBL" id="MCZ4519997.1"/>
    </source>
</evidence>
<feature type="region of interest" description="Disordered" evidence="1">
    <location>
        <begin position="81"/>
        <end position="121"/>
    </location>
</feature>
<evidence type="ECO:0000313" key="3">
    <source>
        <dbReference type="Proteomes" id="UP001081071"/>
    </source>
</evidence>
<sequence length="121" mass="13070">MSFSSALPATDGDRTLVELARQTIDSSTDAGPDEDGIHTMGAAVRVADGRTFAGLRCPCSKDRQIFADLCPLMRVIIDSPDGPTAFSPANSSPPDKTIARSNADPRYRGRTVVRHRRKALR</sequence>
<dbReference type="Proteomes" id="UP001081071">
    <property type="component" value="Unassembled WGS sequence"/>
</dbReference>
<gene>
    <name evidence="2" type="ORF">O4220_15900</name>
</gene>
<name>A0ABT4MG81_9NOCA</name>
<protein>
    <recommendedName>
        <fullName evidence="4">SWIM-type domain-containing protein</fullName>
    </recommendedName>
</protein>
<feature type="compositionally biased region" description="Basic residues" evidence="1">
    <location>
        <begin position="108"/>
        <end position="121"/>
    </location>
</feature>
<evidence type="ECO:0008006" key="4">
    <source>
        <dbReference type="Google" id="ProtNLM"/>
    </source>
</evidence>